<evidence type="ECO:0000313" key="5">
    <source>
        <dbReference type="Proteomes" id="UP001231189"/>
    </source>
</evidence>
<dbReference type="EMBL" id="JAUUTY010000004">
    <property type="protein sequence ID" value="KAK1643284.1"/>
    <property type="molecule type" value="Genomic_DNA"/>
</dbReference>
<feature type="region of interest" description="Disordered" evidence="1">
    <location>
        <begin position="2592"/>
        <end position="2633"/>
    </location>
</feature>
<dbReference type="GO" id="GO:0010305">
    <property type="term" value="P:leaf vascular tissue pattern formation"/>
    <property type="evidence" value="ECO:0007669"/>
    <property type="project" value="TreeGrafter"/>
</dbReference>
<dbReference type="InterPro" id="IPR052957">
    <property type="entry name" value="Auxin_embryo_med"/>
</dbReference>
<evidence type="ECO:0008006" key="6">
    <source>
        <dbReference type="Google" id="ProtNLM"/>
    </source>
</evidence>
<feature type="compositionally biased region" description="Polar residues" evidence="1">
    <location>
        <begin position="442"/>
        <end position="452"/>
    </location>
</feature>
<feature type="compositionally biased region" description="Pro residues" evidence="1">
    <location>
        <begin position="70"/>
        <end position="91"/>
    </location>
</feature>
<feature type="domain" description="Protein NO VEIN C-terminal" evidence="2">
    <location>
        <begin position="2654"/>
        <end position="2740"/>
    </location>
</feature>
<protein>
    <recommendedName>
        <fullName evidence="6">Protein NO VEIN C-terminal domain-containing protein</fullName>
    </recommendedName>
</protein>
<dbReference type="InterPro" id="IPR024975">
    <property type="entry name" value="NOV_C"/>
</dbReference>
<feature type="compositionally biased region" description="Basic and acidic residues" evidence="1">
    <location>
        <begin position="402"/>
        <end position="424"/>
    </location>
</feature>
<evidence type="ECO:0000313" key="4">
    <source>
        <dbReference type="EMBL" id="KAK1643284.1"/>
    </source>
</evidence>
<dbReference type="InterPro" id="IPR036890">
    <property type="entry name" value="HATPase_C_sf"/>
</dbReference>
<feature type="domain" description="Sacsin/Nov" evidence="3">
    <location>
        <begin position="1183"/>
        <end position="1287"/>
    </location>
</feature>
<feature type="region of interest" description="Disordered" evidence="1">
    <location>
        <begin position="342"/>
        <end position="462"/>
    </location>
</feature>
<accession>A0AAD8S103</accession>
<keyword evidence="5" id="KW-1185">Reference proteome</keyword>
<dbReference type="PANTHER" id="PTHR32387">
    <property type="entry name" value="WU:FJ29H11"/>
    <property type="match status" value="1"/>
</dbReference>
<dbReference type="Pfam" id="PF13020">
    <property type="entry name" value="NOV_C"/>
    <property type="match status" value="1"/>
</dbReference>
<dbReference type="FunFam" id="3.30.565.10:FF:000105">
    <property type="entry name" value="Histidine kinase-DNA gyrase B-and HSP90-like ATPase family protein"/>
    <property type="match status" value="1"/>
</dbReference>
<proteinExistence type="predicted"/>
<comment type="caution">
    <text evidence="4">The sequence shown here is derived from an EMBL/GenBank/DDBJ whole genome shotgun (WGS) entry which is preliminary data.</text>
</comment>
<dbReference type="InterPro" id="IPR058210">
    <property type="entry name" value="SACS/Nov_dom"/>
</dbReference>
<evidence type="ECO:0000259" key="3">
    <source>
        <dbReference type="Pfam" id="PF25794"/>
    </source>
</evidence>
<dbReference type="PANTHER" id="PTHR32387:SF0">
    <property type="entry name" value="PROTEIN NO VEIN"/>
    <property type="match status" value="1"/>
</dbReference>
<feature type="compositionally biased region" description="Basic residues" evidence="1">
    <location>
        <begin position="425"/>
        <end position="439"/>
    </location>
</feature>
<feature type="region of interest" description="Disordered" evidence="1">
    <location>
        <begin position="43"/>
        <end position="97"/>
    </location>
</feature>
<dbReference type="NCBIfam" id="NF047352">
    <property type="entry name" value="P_loop_sacsin"/>
    <property type="match status" value="1"/>
</dbReference>
<gene>
    <name evidence="4" type="ORF">QYE76_061089</name>
</gene>
<dbReference type="SUPFAM" id="SSF55874">
    <property type="entry name" value="ATPase domain of HSP90 chaperone/DNA topoisomerase II/histidine kinase"/>
    <property type="match status" value="1"/>
</dbReference>
<reference evidence="4" key="1">
    <citation type="submission" date="2023-07" db="EMBL/GenBank/DDBJ databases">
        <title>A chromosome-level genome assembly of Lolium multiflorum.</title>
        <authorList>
            <person name="Chen Y."/>
            <person name="Copetti D."/>
            <person name="Kolliker R."/>
            <person name="Studer B."/>
        </authorList>
    </citation>
    <scope>NUCLEOTIDE SEQUENCE</scope>
    <source>
        <strain evidence="4">02402/16</strain>
        <tissue evidence="4">Leaf</tissue>
    </source>
</reference>
<feature type="compositionally biased region" description="Polar residues" evidence="1">
    <location>
        <begin position="2478"/>
        <end position="2487"/>
    </location>
</feature>
<organism evidence="4 5">
    <name type="scientific">Lolium multiflorum</name>
    <name type="common">Italian ryegrass</name>
    <name type="synonym">Lolium perenne subsp. multiflorum</name>
    <dbReference type="NCBI Taxonomy" id="4521"/>
    <lineage>
        <taxon>Eukaryota</taxon>
        <taxon>Viridiplantae</taxon>
        <taxon>Streptophyta</taxon>
        <taxon>Embryophyta</taxon>
        <taxon>Tracheophyta</taxon>
        <taxon>Spermatophyta</taxon>
        <taxon>Magnoliopsida</taxon>
        <taxon>Liliopsida</taxon>
        <taxon>Poales</taxon>
        <taxon>Poaceae</taxon>
        <taxon>BOP clade</taxon>
        <taxon>Pooideae</taxon>
        <taxon>Poodae</taxon>
        <taxon>Poeae</taxon>
        <taxon>Poeae Chloroplast Group 2 (Poeae type)</taxon>
        <taxon>Loliodinae</taxon>
        <taxon>Loliinae</taxon>
        <taxon>Lolium</taxon>
    </lineage>
</organism>
<dbReference type="Pfam" id="PF25794">
    <property type="entry name" value="SACS"/>
    <property type="match status" value="1"/>
</dbReference>
<evidence type="ECO:0000256" key="1">
    <source>
        <dbReference type="SAM" id="MobiDB-lite"/>
    </source>
</evidence>
<dbReference type="GO" id="GO:0009793">
    <property type="term" value="P:embryo development ending in seed dormancy"/>
    <property type="evidence" value="ECO:0007669"/>
    <property type="project" value="TreeGrafter"/>
</dbReference>
<dbReference type="GO" id="GO:0005634">
    <property type="term" value="C:nucleus"/>
    <property type="evidence" value="ECO:0007669"/>
    <property type="project" value="TreeGrafter"/>
</dbReference>
<sequence>MNPYGYAPNPHQYAQNAYNLMLPHLFLQNQAALAAAYQQQQQQYHHQRPLLPSPGYAQTPTANAPHRPSKPAPQPPRADPPASAPAPPPQQPRNQRAVLEKAQAAARKARDELARSGQAVTGWKVAQAALLALKADSWGSLGVQLHDVPVLRDLFLIEGKVNTFIHCYVAARKIVSIHDLEVEICKNEGVGQFEELGLGPFLHHPLVAHYFLVPADLSKVPKLSSEDIINCLQNFIDNSKEKVTAESFLDYLAEQKSVSGKEKLGVRVQSLGLHISFLRQARRNEVAAIKLLGKISGSGDSTGEKDLPKQTDFHSGKQVLNMRFDAITSRIKQLPGINKHIHFDSSDDEVAGDTSSEGDAVDQSESDDSCHIVGSKGADKRVSTCPYPSTSEEIQRLGLKSEPNKKSAIESSKVKASENSTCKKDLRKHTHFHSGKKRKYQENGTPSSSCKQPTKRQKVQMQKKEVSPNCFLSTGKLEKFITTWKEACREHPVQQVLELVANYYAETPQEKRNLIKFFSKYPGIGFLNVAVRSMGCGLLDSIYDAIHVFSENKLSSSPIPNTTTEVMEIELPSKENAKSFAKGSNDSNEPGPKATTDDVVRRITEYFGSNCGVSGAGALQVENMIFLKILHDCETCVTNQFSAKHFTSLGHGTFLEFLEKYGHHFPPKLSSFLKGGNSGSSSLEVSILRQQIELLLSQAKGNWLEDGDFSGDSFLMLLKKQFPTISFDMAQYKSDEELVGSIERQRKSIQTNNVTFSISLLEKRWSGMPPGEHDTAGGQRDNAVEQSYNCGTVSSREAVNCLLKAPMLSDLLLWSHWDMLFAPSLGSFIHWLLNTGPVQQLACIVTTDGKFIRVDPSATVDQFLEAIIQCSPFQVAVKLLSLLHIYNGSTNTPISLLKCYAQRAIGIIINNNNDPVNTNSERKSVTEGSYNLSTEQRDRSTHFVGHVQQRSQSSSARNVMSDILSNIDSTIHFVAKFVLDCLGHLPFEFRNLAADILLSGLRTVTKNCYSAILHEATETWQLCMLHDIGLSLGIAEWVEDYRGFCLTEEVHTKTEKHASSGHTSAASEVPTLENSLMLIPHDVDMMNDNRKSFNGEKNQVISMNNKNQNMLNTIGSKAETAMHMNQSLVMGEPNLEEAALVIETIRRDEFGLDKALSCTEDSLLKKQHARLGRALHCLSQELYSQDSHLLLELVQNADDNTYLEDVEPTLAFVLQENGIIVLNNERGFSAENIRALCDIGNSTKKGANRGYIGNKGIGFKSVFRVTDAPEIHSNGFHVKFDITEGQIGFVLPTAVPPYSTSSLSSMLSVEDDKNACSHWNTCILLPFRSKFRDGTDMCSIASMFSDLHPSLLLFLHRLNCIKFKNVVNDTLLVMRRKALGDGIVRISHGNEIMSWLVVSKKLQGTLVRHDVHTTEIALAFTLQENEKGEYETYLKQQPVFAFLPLRNYGLKFILQGDFVLPSSREEVDADNAWNQWLLSEFPTLFISAQESFCSLSCFQSCPGKAVTAFMSFVPLAGEVHGFFCKLPHLILSKLCLTRCMVLEGSNSQWVYPCNTLRGWDEQTKVLFSDDLLQQHLGLGYLSKDIIIPDALSRALGIHDYGANLFIDMVSSICRTEGCIESLGMEWLCAWFVNLQLTLLSHSSQNNPSATSLEGDLLFALRKLPCVPLSDGSFSSVADGPIWLPHDISNSTPDCVSSMNDFPILYSNLRIVSPHLFSVSCKNKYLMEETRGNDLMDILLKIGVRKLSGHEIVKNHILVSLPNGTDAKKADKMMIEYLSFVMLHLQSPCTSCSFEKEEIVSELRTRPILLTNHGYKCPTDEPIHFSKEYGNSVDIGKLLQNVEIRWIELDSRYLMNHGSDLLPSVLKRWRQFFEEMGVTDFVQVVKVEKNISQVDSSIAERISQCDISVTSFRVDDWESPELANILSIFSSKKCRENCIYLLEVLDSFWDDYYSAKAWCLTNSENKTVESSLMKCIRSFRWIASTVDDDLHYATDLFYDSENVRSLLGSVAPYALPQVSSRSLRKDIGFKTNVSHSDALMILNLWVASQVPFSASVDQMCKFYTFVSEGAANAKIDIKREFMSRSIFTPLLSPRSTEAVPGNFLPPKDLYWHDPTGCFETTEGFVLVKKGMFPRRMLCSAYPSLCEFFTEACGVPKGPTTSDYVEMLLRLSNVALPSQVAHQVFRVFVRWATDLQSVSEKINDVVYLKDSLQKLETTILPTVVDKWVSLHPSFGLVCWLDDDELKQHFKDCSGVDFIHFGELSSEDTQMLHGRVAALMKELGIPALSKVVYREAIFYGMADNREKATLICGLLPYMQRYIYKMHKDAYINFQQSEITKLSNLQIIVVEKLFHKYKLKGHESSSKRRFKCHCLLEGNILYATKEADSHSLFLEISRLFFDGSSDLHFANFLHMVKTMAESGTPVEKVESFIVDNQNVPALPEQEAVWSLSCSFVDQDVGSEPVESSSASDFNIPKHQRSDGTVSSWPPNNWRTAPDLITSQRRHHQPLREPKVNLDECIDTKDNWFRVELEEDWVITGDTRVENTLNAESSVATLDEPQMMMSINSDSAPAYIDLLTSSAREIVDTEVINFKDKMPNASEGSTGAPDASSLLGAGPVGEDASEGRVRLGEDASEGRVRLRTGAPDASQLLRTGRVGEAVVYRHFVDLLGPTNVRWVNGETESGLPYDLVITRGGNLIEYVEVKATTSSNKDWFYITTREWQFALEKGDAFTIARVLVSGKNTAYIELFRNPHKLCKNKTLHLALLIAPGQGRLQQQTPTPSYDKPFDPL</sequence>
<dbReference type="GO" id="GO:0048364">
    <property type="term" value="P:root development"/>
    <property type="evidence" value="ECO:0007669"/>
    <property type="project" value="TreeGrafter"/>
</dbReference>
<feature type="compositionally biased region" description="Basic and acidic residues" evidence="1">
    <location>
        <begin position="2620"/>
        <end position="2633"/>
    </location>
</feature>
<name>A0AAD8S103_LOLMU</name>
<dbReference type="Proteomes" id="UP001231189">
    <property type="component" value="Unassembled WGS sequence"/>
</dbReference>
<evidence type="ECO:0000259" key="2">
    <source>
        <dbReference type="Pfam" id="PF13020"/>
    </source>
</evidence>
<feature type="region of interest" description="Disordered" evidence="1">
    <location>
        <begin position="2462"/>
        <end position="2487"/>
    </location>
</feature>
<dbReference type="Gene3D" id="3.30.565.10">
    <property type="entry name" value="Histidine kinase-like ATPase, C-terminal domain"/>
    <property type="match status" value="1"/>
</dbReference>